<accession>B7UF11</accession>
<keyword evidence="1" id="KW-0614">Plasmid</keyword>
<gene>
    <name evidence="1" type="ORF">pGDT4_0036</name>
</gene>
<dbReference type="EMBL" id="FM178282">
    <property type="protein sequence ID" value="CAQ76548.1"/>
    <property type="molecule type" value="Genomic_DNA"/>
</dbReference>
<organism evidence="1">
    <name type="scientific">Yersinia pseudotuberculosis</name>
    <dbReference type="NCBI Taxonomy" id="633"/>
    <lineage>
        <taxon>Bacteria</taxon>
        <taxon>Pseudomonadati</taxon>
        <taxon>Pseudomonadota</taxon>
        <taxon>Gammaproteobacteria</taxon>
        <taxon>Enterobacterales</taxon>
        <taxon>Yersiniaceae</taxon>
        <taxon>Yersinia</taxon>
    </lineage>
</organism>
<dbReference type="AlphaFoldDB" id="B7UF11"/>
<sequence>MHHFGLMLADCFDDTELVALEACGLPPFDAVNDMVEKRDLSRIDGNVFMPVNA</sequence>
<reference evidence="1" key="1">
    <citation type="journal article" date="2012" name="PLoS Genet.">
        <title>A Natural System of Chromosome Transfer in Yersinia pseudotuberculosis.</title>
        <authorList>
            <person name="Lesic B."/>
            <person name="Zouine M."/>
            <person name="Ducos-Galand M."/>
            <person name="Huon C."/>
            <person name="Rosso M.L."/>
            <person name="Prevost M.C."/>
            <person name="Mazel D."/>
            <person name="Carniel E."/>
        </authorList>
    </citation>
    <scope>NUCLEOTIDE SEQUENCE [LARGE SCALE GENOMIC DNA]</scope>
    <source>
        <strain evidence="1">IP32637</strain>
        <plasmid evidence="1">pGDT4</plasmid>
    </source>
</reference>
<geneLocation type="plasmid" evidence="1">
    <name>pGDT4</name>
</geneLocation>
<name>B7UF11_YERPU</name>
<protein>
    <submittedName>
        <fullName evidence="1">Uncharacterized protein</fullName>
    </submittedName>
</protein>
<evidence type="ECO:0000313" key="1">
    <source>
        <dbReference type="EMBL" id="CAQ76548.1"/>
    </source>
</evidence>
<proteinExistence type="predicted"/>